<dbReference type="GO" id="GO:0000731">
    <property type="term" value="P:DNA synthesis involved in DNA repair"/>
    <property type="evidence" value="ECO:0007669"/>
    <property type="project" value="InterPro"/>
</dbReference>
<dbReference type="GO" id="GO:0061608">
    <property type="term" value="F:nuclear import signal receptor activity"/>
    <property type="evidence" value="ECO:0007669"/>
    <property type="project" value="TreeGrafter"/>
</dbReference>
<dbReference type="InterPro" id="IPR008493">
    <property type="entry name" value="Hikeshi-like_N"/>
</dbReference>
<evidence type="ECO:0000313" key="5">
    <source>
        <dbReference type="EMBL" id="TPX56856.1"/>
    </source>
</evidence>
<feature type="region of interest" description="Disordered" evidence="2">
    <location>
        <begin position="1"/>
        <end position="80"/>
    </location>
</feature>
<dbReference type="PANTHER" id="PTHR12925">
    <property type="entry name" value="HIKESHI FAMILY MEMBER"/>
    <property type="match status" value="1"/>
</dbReference>
<protein>
    <submittedName>
        <fullName evidence="5">Uncharacterized protein</fullName>
    </submittedName>
</protein>
<name>A0A507DZ73_9FUNG</name>
<dbReference type="InterPro" id="IPR048364">
    <property type="entry name" value="Hikeshi-like_C"/>
</dbReference>
<evidence type="ECO:0000259" key="3">
    <source>
        <dbReference type="Pfam" id="PF05603"/>
    </source>
</evidence>
<dbReference type="Proteomes" id="UP000320333">
    <property type="component" value="Unassembled WGS sequence"/>
</dbReference>
<dbReference type="STRING" id="246404.A0A507DZ73"/>
<proteinExistence type="inferred from homology"/>
<reference evidence="5 6" key="1">
    <citation type="journal article" date="2019" name="Sci. Rep.">
        <title>Comparative genomics of chytrid fungi reveal insights into the obligate biotrophic and pathogenic lifestyle of Synchytrium endobioticum.</title>
        <authorList>
            <person name="van de Vossenberg B.T.L.H."/>
            <person name="Warris S."/>
            <person name="Nguyen H.D.T."/>
            <person name="van Gent-Pelzer M.P.E."/>
            <person name="Joly D.L."/>
            <person name="van de Geest H.C."/>
            <person name="Bonants P.J.M."/>
            <person name="Smith D.S."/>
            <person name="Levesque C.A."/>
            <person name="van der Lee T.A.J."/>
        </authorList>
    </citation>
    <scope>NUCLEOTIDE SEQUENCE [LARGE SCALE GENOMIC DNA]</scope>
    <source>
        <strain evidence="5 6">CBS 675.73</strain>
    </source>
</reference>
<dbReference type="GO" id="GO:0006260">
    <property type="term" value="P:DNA replication"/>
    <property type="evidence" value="ECO:0007669"/>
    <property type="project" value="InterPro"/>
</dbReference>
<comment type="similarity">
    <text evidence="1">Belongs to the OPI10 family.</text>
</comment>
<dbReference type="OrthoDB" id="10248398at2759"/>
<evidence type="ECO:0000256" key="1">
    <source>
        <dbReference type="ARBA" id="ARBA00006623"/>
    </source>
</evidence>
<evidence type="ECO:0000313" key="6">
    <source>
        <dbReference type="Proteomes" id="UP000320333"/>
    </source>
</evidence>
<dbReference type="PANTHER" id="PTHR12925:SF0">
    <property type="entry name" value="PROTEIN HIKESHI"/>
    <property type="match status" value="1"/>
</dbReference>
<dbReference type="InterPro" id="IPR007218">
    <property type="entry name" value="DNA_pol_delta_4"/>
</dbReference>
<feature type="domain" description="Hikeshi-like N-terminal" evidence="3">
    <location>
        <begin position="155"/>
        <end position="270"/>
    </location>
</feature>
<dbReference type="GO" id="GO:0005829">
    <property type="term" value="C:cytosol"/>
    <property type="evidence" value="ECO:0007669"/>
    <property type="project" value="TreeGrafter"/>
</dbReference>
<accession>A0A507DZ73</accession>
<organism evidence="5 6">
    <name type="scientific">Chytriomyces confervae</name>
    <dbReference type="NCBI Taxonomy" id="246404"/>
    <lineage>
        <taxon>Eukaryota</taxon>
        <taxon>Fungi</taxon>
        <taxon>Fungi incertae sedis</taxon>
        <taxon>Chytridiomycota</taxon>
        <taxon>Chytridiomycota incertae sedis</taxon>
        <taxon>Chytridiomycetes</taxon>
        <taxon>Chytridiales</taxon>
        <taxon>Chytriomycetaceae</taxon>
        <taxon>Chytriomyces</taxon>
    </lineage>
</organism>
<sequence>MPPKKSAVPASTPATPRKADRPHPYATPTSGLSKNKKSESTRASQRDQYLERQEWTPPEANLVQPGTIAAMPASPSKRTADRVLANKKTVDETSETMLSLPVSDKEMEVLRQFDLDMKFGPNIGLTRLARWERAQKFQLDPPSKVLEILKGHGRQSTKYVFELHDAKAINHIVVFLTGVPFPQGYGATVHFLWPNPSSAPTWQLLGYLSNEKPSAVFKLGQKHTSSNSFNQSDSMMDDSTGNLLGAGDSPITASLGISVEPIELCLSAVEAAKGGGGGDTSMVTGSEMALNTVSKAGLSGADPQVVGTKLMESLYNYCSSFASNLPPGGNALFGRDWNTTFVPLKAIQDWYQNMQRKFKIDPSGSFLKNN</sequence>
<feature type="compositionally biased region" description="Basic and acidic residues" evidence="2">
    <location>
        <begin position="36"/>
        <end position="54"/>
    </location>
</feature>
<keyword evidence="6" id="KW-1185">Reference proteome</keyword>
<dbReference type="GO" id="GO:0005634">
    <property type="term" value="C:nucleus"/>
    <property type="evidence" value="ECO:0007669"/>
    <property type="project" value="TreeGrafter"/>
</dbReference>
<dbReference type="GO" id="GO:0006606">
    <property type="term" value="P:protein import into nucleus"/>
    <property type="evidence" value="ECO:0007669"/>
    <property type="project" value="TreeGrafter"/>
</dbReference>
<dbReference type="Pfam" id="PF05603">
    <property type="entry name" value="Hikeshi-like_N"/>
    <property type="match status" value="1"/>
</dbReference>
<gene>
    <name evidence="5" type="ORF">CcCBS67573_g09309</name>
</gene>
<dbReference type="Pfam" id="PF21057">
    <property type="entry name" value="Hikeshi-like_C"/>
    <property type="match status" value="1"/>
</dbReference>
<dbReference type="InterPro" id="IPR031318">
    <property type="entry name" value="OPI10"/>
</dbReference>
<evidence type="ECO:0000259" key="4">
    <source>
        <dbReference type="Pfam" id="PF21057"/>
    </source>
</evidence>
<dbReference type="AlphaFoldDB" id="A0A507DZ73"/>
<feature type="domain" description="Hikeshi-like C-terminal" evidence="4">
    <location>
        <begin position="304"/>
        <end position="368"/>
    </location>
</feature>
<evidence type="ECO:0000256" key="2">
    <source>
        <dbReference type="SAM" id="MobiDB-lite"/>
    </source>
</evidence>
<dbReference type="EMBL" id="QEAP01000787">
    <property type="protein sequence ID" value="TPX56856.1"/>
    <property type="molecule type" value="Genomic_DNA"/>
</dbReference>
<comment type="caution">
    <text evidence="5">The sequence shown here is derived from an EMBL/GenBank/DDBJ whole genome shotgun (WGS) entry which is preliminary data.</text>
</comment>
<dbReference type="Pfam" id="PF04081">
    <property type="entry name" value="DNA_pol_delta_4"/>
    <property type="match status" value="1"/>
</dbReference>